<dbReference type="PANTHER" id="PTHR47019:SF1">
    <property type="entry name" value="LIPID II FLIPPASE MURJ"/>
    <property type="match status" value="1"/>
</dbReference>
<reference evidence="11 12" key="2">
    <citation type="submission" date="2020-05" db="EMBL/GenBank/DDBJ databases">
        <authorList>
            <person name="Khan S.A."/>
            <person name="Jeon C.O."/>
            <person name="Chun B.H."/>
        </authorList>
    </citation>
    <scope>NUCLEOTIDE SEQUENCE [LARGE SCALE GENOMIC DNA]</scope>
    <source>
        <strain evidence="11 12">H242</strain>
    </source>
</reference>
<feature type="transmembrane region" description="Helical" evidence="10">
    <location>
        <begin position="124"/>
        <end position="145"/>
    </location>
</feature>
<feature type="transmembrane region" description="Helical" evidence="10">
    <location>
        <begin position="165"/>
        <end position="187"/>
    </location>
</feature>
<keyword evidence="12" id="KW-1185">Reference proteome</keyword>
<dbReference type="InterPro" id="IPR004268">
    <property type="entry name" value="MurJ"/>
</dbReference>
<reference evidence="11 12" key="1">
    <citation type="submission" date="2020-05" db="EMBL/GenBank/DDBJ databases">
        <title>Ramlibacter rhizophilus sp. nov., isolated from rhizosphere soil of national flower Mugunghwa from South Korea.</title>
        <authorList>
            <person name="Zheng-Fei Y."/>
            <person name="Huan T."/>
        </authorList>
    </citation>
    <scope>NUCLEOTIDE SEQUENCE [LARGE SCALE GENOMIC DNA]</scope>
    <source>
        <strain evidence="11 12">H242</strain>
    </source>
</reference>
<evidence type="ECO:0000256" key="7">
    <source>
        <dbReference type="ARBA" id="ARBA00023136"/>
    </source>
</evidence>
<keyword evidence="2" id="KW-1003">Cell membrane</keyword>
<evidence type="ECO:0000256" key="6">
    <source>
        <dbReference type="ARBA" id="ARBA00022989"/>
    </source>
</evidence>
<dbReference type="Pfam" id="PF03023">
    <property type="entry name" value="MurJ"/>
    <property type="match status" value="1"/>
</dbReference>
<keyword evidence="3 10" id="KW-0812">Transmembrane</keyword>
<sequence>MRTLGAGLLLAMAARLGWLVWRRRRLPRVQPETEGSALPRAPVWFWAVAAAGLPLALPFVARSLASHEGEGALATFNYAWKLVELPLLLAVQLVATLALGPIAQAFARASSRDEAAATVRRGFALAWTLACASAAGLLVAAPALAELLFGWGRMQDAALANIAQWARIGAWGLLPQALTAIALAVLAAQGRMRAPVIAYGIALWLLVAYGPDEGTELMLWLNWSAAGVCVACLWTLREGLRTWLPARALLVPAAALLLLWTLLARTGVPVQLPLQFAAGVAAGLAVLALAWFASPDLRAALRR</sequence>
<evidence type="ECO:0000313" key="11">
    <source>
        <dbReference type="EMBL" id="QJW85042.1"/>
    </source>
</evidence>
<dbReference type="Proteomes" id="UP000500826">
    <property type="component" value="Chromosome"/>
</dbReference>
<keyword evidence="7 10" id="KW-0472">Membrane</keyword>
<evidence type="ECO:0000256" key="3">
    <source>
        <dbReference type="ARBA" id="ARBA00022692"/>
    </source>
</evidence>
<feature type="transmembrane region" description="Helical" evidence="10">
    <location>
        <begin position="43"/>
        <end position="65"/>
    </location>
</feature>
<feature type="transmembrane region" description="Helical" evidence="10">
    <location>
        <begin position="217"/>
        <end position="236"/>
    </location>
</feature>
<evidence type="ECO:0000256" key="5">
    <source>
        <dbReference type="ARBA" id="ARBA00022984"/>
    </source>
</evidence>
<comment type="subcellular location">
    <subcellularLocation>
        <location evidence="1">Cell membrane</location>
        <topology evidence="1">Multi-pass membrane protein</topology>
    </subcellularLocation>
</comment>
<evidence type="ECO:0000256" key="4">
    <source>
        <dbReference type="ARBA" id="ARBA00022960"/>
    </source>
</evidence>
<dbReference type="PANTHER" id="PTHR47019">
    <property type="entry name" value="LIPID II FLIPPASE MURJ"/>
    <property type="match status" value="1"/>
</dbReference>
<evidence type="ECO:0000256" key="2">
    <source>
        <dbReference type="ARBA" id="ARBA00022475"/>
    </source>
</evidence>
<comment type="function">
    <text evidence="8">Involved in peptidoglycan biosynthesis. Transports lipid-linked peptidoglycan precursors from the inner to the outer leaflet of the cytoplasmic membrane.</text>
</comment>
<comment type="similarity">
    <text evidence="9">Belongs to the MurJ/MviN family.</text>
</comment>
<protein>
    <recommendedName>
        <fullName evidence="13">Polysaccharide biosynthesis protein</fullName>
    </recommendedName>
</protein>
<name>A0ABX6P5R2_9BURK</name>
<evidence type="ECO:0000313" key="12">
    <source>
        <dbReference type="Proteomes" id="UP000500826"/>
    </source>
</evidence>
<feature type="transmembrane region" description="Helical" evidence="10">
    <location>
        <begin position="85"/>
        <end position="103"/>
    </location>
</feature>
<organism evidence="11 12">
    <name type="scientific">Ramlibacter terrae</name>
    <dbReference type="NCBI Taxonomy" id="2732511"/>
    <lineage>
        <taxon>Bacteria</taxon>
        <taxon>Pseudomonadati</taxon>
        <taxon>Pseudomonadota</taxon>
        <taxon>Betaproteobacteria</taxon>
        <taxon>Burkholderiales</taxon>
        <taxon>Comamonadaceae</taxon>
        <taxon>Ramlibacter</taxon>
    </lineage>
</organism>
<keyword evidence="6 10" id="KW-1133">Transmembrane helix</keyword>
<proteinExistence type="inferred from homology"/>
<keyword evidence="5" id="KW-0573">Peptidoglycan synthesis</keyword>
<keyword evidence="4" id="KW-0133">Cell shape</keyword>
<feature type="transmembrane region" description="Helical" evidence="10">
    <location>
        <begin position="248"/>
        <end position="268"/>
    </location>
</feature>
<accession>A0ABX6P5R2</accession>
<gene>
    <name evidence="11" type="ORF">HK414_20380</name>
</gene>
<evidence type="ECO:0000256" key="10">
    <source>
        <dbReference type="SAM" id="Phobius"/>
    </source>
</evidence>
<dbReference type="InterPro" id="IPR051050">
    <property type="entry name" value="Lipid_II_flippase_MurJ/MviN"/>
</dbReference>
<feature type="transmembrane region" description="Helical" evidence="10">
    <location>
        <begin position="274"/>
        <end position="293"/>
    </location>
</feature>
<evidence type="ECO:0000256" key="8">
    <source>
        <dbReference type="ARBA" id="ARBA00060041"/>
    </source>
</evidence>
<evidence type="ECO:0000256" key="1">
    <source>
        <dbReference type="ARBA" id="ARBA00004651"/>
    </source>
</evidence>
<dbReference type="EMBL" id="CP053418">
    <property type="protein sequence ID" value="QJW85042.1"/>
    <property type="molecule type" value="Genomic_DNA"/>
</dbReference>
<evidence type="ECO:0008006" key="13">
    <source>
        <dbReference type="Google" id="ProtNLM"/>
    </source>
</evidence>
<feature type="transmembrane region" description="Helical" evidence="10">
    <location>
        <begin position="194"/>
        <end position="211"/>
    </location>
</feature>
<evidence type="ECO:0000256" key="9">
    <source>
        <dbReference type="ARBA" id="ARBA00061532"/>
    </source>
</evidence>
<feature type="transmembrane region" description="Helical" evidence="10">
    <location>
        <begin position="6"/>
        <end position="22"/>
    </location>
</feature>